<evidence type="ECO:0000256" key="1">
    <source>
        <dbReference type="PROSITE-ProRule" id="PRU00047"/>
    </source>
</evidence>
<dbReference type="GO" id="GO:0015074">
    <property type="term" value="P:DNA integration"/>
    <property type="evidence" value="ECO:0007669"/>
    <property type="project" value="InterPro"/>
</dbReference>
<dbReference type="OrthoDB" id="7762683at2759"/>
<keyword evidence="2" id="KW-0175">Coiled coil</keyword>
<dbReference type="GO" id="GO:0042575">
    <property type="term" value="C:DNA polymerase complex"/>
    <property type="evidence" value="ECO:0007669"/>
    <property type="project" value="UniProtKB-ARBA"/>
</dbReference>
<feature type="coiled-coil region" evidence="2">
    <location>
        <begin position="160"/>
        <end position="222"/>
    </location>
</feature>
<dbReference type="InterPro" id="IPR036397">
    <property type="entry name" value="RNaseH_sf"/>
</dbReference>
<dbReference type="Gene3D" id="3.30.420.10">
    <property type="entry name" value="Ribonuclease H-like superfamily/Ribonuclease H"/>
    <property type="match status" value="1"/>
</dbReference>
<dbReference type="PANTHER" id="PTHR47331">
    <property type="entry name" value="PHD-TYPE DOMAIN-CONTAINING PROTEIN"/>
    <property type="match status" value="1"/>
</dbReference>
<dbReference type="InterPro" id="IPR043502">
    <property type="entry name" value="DNA/RNA_pol_sf"/>
</dbReference>
<organism evidence="6 7">
    <name type="scientific">Polypedilum vanderplanki</name>
    <name type="common">Sleeping chironomid midge</name>
    <dbReference type="NCBI Taxonomy" id="319348"/>
    <lineage>
        <taxon>Eukaryota</taxon>
        <taxon>Metazoa</taxon>
        <taxon>Ecdysozoa</taxon>
        <taxon>Arthropoda</taxon>
        <taxon>Hexapoda</taxon>
        <taxon>Insecta</taxon>
        <taxon>Pterygota</taxon>
        <taxon>Neoptera</taxon>
        <taxon>Endopterygota</taxon>
        <taxon>Diptera</taxon>
        <taxon>Nematocera</taxon>
        <taxon>Chironomoidea</taxon>
        <taxon>Chironomidae</taxon>
        <taxon>Chironominae</taxon>
        <taxon>Polypedilum</taxon>
        <taxon>Polypedilum</taxon>
    </lineage>
</organism>
<gene>
    <name evidence="6" type="ORF">PVAND_013185</name>
</gene>
<feature type="domain" description="CCHC-type" evidence="4">
    <location>
        <begin position="536"/>
        <end position="551"/>
    </location>
</feature>
<dbReference type="InterPro" id="IPR008042">
    <property type="entry name" value="Retrotrans_Pao"/>
</dbReference>
<evidence type="ECO:0000256" key="3">
    <source>
        <dbReference type="SAM" id="MobiDB-lite"/>
    </source>
</evidence>
<dbReference type="InterPro" id="IPR011011">
    <property type="entry name" value="Znf_FYVE_PHD"/>
</dbReference>
<dbReference type="PANTHER" id="PTHR47331:SF4">
    <property type="entry name" value="PEPTIDASE S1 DOMAIN-CONTAINING PROTEIN"/>
    <property type="match status" value="1"/>
</dbReference>
<keyword evidence="7" id="KW-1185">Reference proteome</keyword>
<dbReference type="InterPro" id="IPR001584">
    <property type="entry name" value="Integrase_cat-core"/>
</dbReference>
<proteinExistence type="predicted"/>
<dbReference type="GO" id="GO:0003676">
    <property type="term" value="F:nucleic acid binding"/>
    <property type="evidence" value="ECO:0007669"/>
    <property type="project" value="InterPro"/>
</dbReference>
<dbReference type="Proteomes" id="UP001107558">
    <property type="component" value="Chromosome 1"/>
</dbReference>
<sequence>MAPPTPSDPAVPTTLAQSLQNQELLKKWLKDNPGADKIKSYVFASTDIQEDIKCSQCEQDESSKVGSMKISGKKVDGRTHLLWCINCDELDHLACLALTAELTDKDAPYVCSACVKNPTRQQALEAAQNGTATKSFAGRLQSIKAPRREKNVDKELLDFFDSLRIEVKDGQLNLHQLKERFDAQRSETDSLGIKLLEAKEHIAELNAEIDKQNEELSSLRMDATKLSSTRYHTHDAEKLRGMTYAQDFDVEFPSSRRSSKFFPSRSFASHTDALEKTLEVAGKLELNQLRHVLPVIKEFNGDPNKWLAFERQVKLVQTEGAYNSQHMKHIVRDKLTGAAADLAERLFETHEWNQIMDHLRSAFGDPRIVVEAKRKQVQGIRLPRDLTHASVIEVTTLISGYLQACKQARLNPHDRTLALLIYSQLDIRYREEYFRYFKQHFPTDTREERLDILVDFLDSIRDTLPIGTFKETKSHASSYQVTNISSNNNAQKAQQRDSSRPSYPRSRSDAYEIRDIKDARYQGYNMEKLKTYPSHCYLCTQNGHYTVECKNYKKKSAEDRQKFVDSKMLCHLCIVATDHNASQCPLRRSCGARVASTRCTGQHHVSLHNRNNSKIGQRRSSRNAYSKPQDDKPSTNYQGFPVPNNKGASNIIFKNSKPASSLLLTASSQSTSRVESSPRTIKLFRTFVEYEGRRAAVFAVGDSAAEISLVKRSLVNELGITGPPAVISISWTDDSSKNLTGIKVDLPVRGTLHNSKEFIIKGCFAIDDFQLPPRSLNVEQIKRENPYLQSIPFDSYANAVPAILLGSSHASLFEALKLWENGNGKPVGVLTKLGYTIYGCNTSEDNHHDILNAIASESSEHPDDSSQVTNEDLSKQLEFYNSLDSFYLKPATEQLTADEKSALRQAENGLVQLPSGFVQMPLIWRKVEGEKPKLLDNFPLVLRRQLAQERKLLKNPELLKAFNDNFKAEIDDGYVRPATEQDMRFKGNVNYVPMSLVVNHNKRPIKTRNVYDASAKYKGTSLNDKLLPGPNLLIDLLKPIMSMRENSIAFTGDIKSMFNRIVIDPDDQNSQRILWRENQDQPMQIFIKKTMLFGPTSSPFVSQFAKNWLASQFKQKFPTTAHSITTEVYMDDWFTSVPTLAEAIQRAHEGIAVFASARMQLVGFQSNSAAFLATLPESRIKKELIPFTSEQHVEYISKVLGISWNTVNDTIVFELNESLLKDKYKLTGIKPTKREQCSLIARIFDVLGLIAHCVVRARILLQHSFKKNIDWDQEIADEDAILWSEWLTDLKKASSVQIPRRRTTLDSLASADSIELHTFTDAGQEAIAAIAYFVVIHKNRRESSFVLAKAKVAPLKLKNKQEVTEMPRLELLGALVGARLAAHVVKLHPHLKLKQFFWCDSEVVLRWIWNTNMKLPRFAISPIGEILETTEISQWRYVESRYNVADLATKFQQHEFGNPHSVWFTGPEFIKLEPDHWPTQSFTKTEKEKAIICAHQLVELDKANRFNENPMELIPKQLPPYDCALMALRNKETGEILSSAIMNQLIIRKPSIYFTWSKLVRATARAILVRDHFLIPLLKSGKWRNRTTRRKIFADANFKDSLSPQLINKAELFLVRYMQRQKWQTEIDAISKGHRINNRELLQANVFIDQDGILRIRSRVSLPLEEYPQKYAPIIPRLDGEHSLSDILLFHYHNKYRHVCVEAQMAEFRSKYWMNALRERLKLLAGRCNLCRLERSKHKTPIMADLPIYRVDRKLNPFEVAGLDCCGPFKVTICKKESDKTRKCRNMKHVPECLQQKDRKVWILLFTCAVTRFIHLELLESMDTQTILAAISSAYAAHGPIIRLVSDNGTNFIGANNVLCREYEKQRDEIYRARKTINDHFIAQLKEFRWEFIPVKASWMGGFYERLIGELKRGMKAEISAKGIDLRAFKIAMYETAHRLNCRPLTHLPVSHEEDELLTPHHLAKNRSGWPMLPSAHNLKESNIAIDERSYYVEGQKLADKITRSFYAKYLPELTLRQKWNRKEPPLKVGDLVLVIDPNQSRSQWSRGIVHALRPSGDGIPRSAEIRFADGVKTRAVQHLVKIEIAKA</sequence>
<dbReference type="InterPro" id="IPR012337">
    <property type="entry name" value="RNaseH-like_sf"/>
</dbReference>
<comment type="caution">
    <text evidence="6">The sequence shown here is derived from an EMBL/GenBank/DDBJ whole genome shotgun (WGS) entry which is preliminary data.</text>
</comment>
<dbReference type="SUPFAM" id="SSF56672">
    <property type="entry name" value="DNA/RNA polymerases"/>
    <property type="match status" value="1"/>
</dbReference>
<name>A0A9J6CNW1_POLVA</name>
<evidence type="ECO:0000259" key="5">
    <source>
        <dbReference type="PROSITE" id="PS50994"/>
    </source>
</evidence>
<evidence type="ECO:0000256" key="2">
    <source>
        <dbReference type="SAM" id="Coils"/>
    </source>
</evidence>
<evidence type="ECO:0000313" key="6">
    <source>
        <dbReference type="EMBL" id="KAG5683929.1"/>
    </source>
</evidence>
<keyword evidence="1" id="KW-0863">Zinc-finger</keyword>
<dbReference type="InterPro" id="IPR001878">
    <property type="entry name" value="Znf_CCHC"/>
</dbReference>
<dbReference type="EMBL" id="JADBJN010000001">
    <property type="protein sequence ID" value="KAG5683929.1"/>
    <property type="molecule type" value="Genomic_DNA"/>
</dbReference>
<dbReference type="SUPFAM" id="SSF57903">
    <property type="entry name" value="FYVE/PHD zinc finger"/>
    <property type="match status" value="1"/>
</dbReference>
<dbReference type="PROSITE" id="PS50158">
    <property type="entry name" value="ZF_CCHC"/>
    <property type="match status" value="1"/>
</dbReference>
<dbReference type="Pfam" id="PF18701">
    <property type="entry name" value="DUF5641"/>
    <property type="match status" value="1"/>
</dbReference>
<dbReference type="PROSITE" id="PS50994">
    <property type="entry name" value="INTEGRASE"/>
    <property type="match status" value="1"/>
</dbReference>
<keyword evidence="1" id="KW-0479">Metal-binding</keyword>
<accession>A0A9J6CNW1</accession>
<evidence type="ECO:0000259" key="4">
    <source>
        <dbReference type="PROSITE" id="PS50158"/>
    </source>
</evidence>
<dbReference type="Pfam" id="PF00078">
    <property type="entry name" value="RVT_1"/>
    <property type="match status" value="1"/>
</dbReference>
<reference evidence="6" key="1">
    <citation type="submission" date="2021-03" db="EMBL/GenBank/DDBJ databases">
        <title>Chromosome level genome of the anhydrobiotic midge Polypedilum vanderplanki.</title>
        <authorList>
            <person name="Yoshida Y."/>
            <person name="Kikawada T."/>
            <person name="Gusev O."/>
        </authorList>
    </citation>
    <scope>NUCLEOTIDE SEQUENCE</scope>
    <source>
        <strain evidence="6">NIAS01</strain>
        <tissue evidence="6">Whole body or cell culture</tissue>
    </source>
</reference>
<dbReference type="Pfam" id="PF05380">
    <property type="entry name" value="Peptidase_A17"/>
    <property type="match status" value="1"/>
</dbReference>
<dbReference type="InterPro" id="IPR040676">
    <property type="entry name" value="DUF5641"/>
</dbReference>
<dbReference type="GO" id="GO:0071897">
    <property type="term" value="P:DNA biosynthetic process"/>
    <property type="evidence" value="ECO:0007669"/>
    <property type="project" value="UniProtKB-ARBA"/>
</dbReference>
<feature type="compositionally biased region" description="Polar residues" evidence="3">
    <location>
        <begin position="480"/>
        <end position="493"/>
    </location>
</feature>
<keyword evidence="1" id="KW-0862">Zinc</keyword>
<dbReference type="InterPro" id="IPR000477">
    <property type="entry name" value="RT_dom"/>
</dbReference>
<feature type="region of interest" description="Disordered" evidence="3">
    <location>
        <begin position="603"/>
        <end position="643"/>
    </location>
</feature>
<dbReference type="GO" id="GO:0008270">
    <property type="term" value="F:zinc ion binding"/>
    <property type="evidence" value="ECO:0007669"/>
    <property type="project" value="UniProtKB-KW"/>
</dbReference>
<feature type="region of interest" description="Disordered" evidence="3">
    <location>
        <begin position="480"/>
        <end position="509"/>
    </location>
</feature>
<evidence type="ECO:0000313" key="7">
    <source>
        <dbReference type="Proteomes" id="UP001107558"/>
    </source>
</evidence>
<dbReference type="SUPFAM" id="SSF53098">
    <property type="entry name" value="Ribonuclease H-like"/>
    <property type="match status" value="1"/>
</dbReference>
<feature type="domain" description="Integrase catalytic" evidence="5">
    <location>
        <begin position="1753"/>
        <end position="1968"/>
    </location>
</feature>
<protein>
    <submittedName>
        <fullName evidence="6">Uncharacterized protein</fullName>
    </submittedName>
</protein>